<protein>
    <submittedName>
        <fullName evidence="1">Uncharacterized protein</fullName>
    </submittedName>
</protein>
<dbReference type="RefSeq" id="WP_132129368.1">
    <property type="nucleotide sequence ID" value="NZ_CP042432.1"/>
</dbReference>
<name>A0A4R3KPX2_9SPHI</name>
<comment type="caution">
    <text evidence="1">The sequence shown here is derived from an EMBL/GenBank/DDBJ whole genome shotgun (WGS) entry which is preliminary data.</text>
</comment>
<organism evidence="1 2">
    <name type="scientific">Anseongella ginsenosidimutans</name>
    <dbReference type="NCBI Taxonomy" id="496056"/>
    <lineage>
        <taxon>Bacteria</taxon>
        <taxon>Pseudomonadati</taxon>
        <taxon>Bacteroidota</taxon>
        <taxon>Sphingobacteriia</taxon>
        <taxon>Sphingobacteriales</taxon>
        <taxon>Sphingobacteriaceae</taxon>
        <taxon>Anseongella</taxon>
    </lineage>
</organism>
<proteinExistence type="predicted"/>
<reference evidence="1 2" key="1">
    <citation type="submission" date="2019-03" db="EMBL/GenBank/DDBJ databases">
        <title>Genomic Encyclopedia of Type Strains, Phase IV (KMG-IV): sequencing the most valuable type-strain genomes for metagenomic binning, comparative biology and taxonomic classification.</title>
        <authorList>
            <person name="Goeker M."/>
        </authorList>
    </citation>
    <scope>NUCLEOTIDE SEQUENCE [LARGE SCALE GENOMIC DNA]</scope>
    <source>
        <strain evidence="1 2">DSM 21100</strain>
    </source>
</reference>
<dbReference type="Proteomes" id="UP000295807">
    <property type="component" value="Unassembled WGS sequence"/>
</dbReference>
<dbReference type="AlphaFoldDB" id="A0A4R3KPX2"/>
<evidence type="ECO:0000313" key="1">
    <source>
        <dbReference type="EMBL" id="TCS86804.1"/>
    </source>
</evidence>
<sequence length="444" mass="49531">MFTLTTILCTLMRDTRYLAAAFLLISMLYASCGRQLPEPKPGMAASGEQRKPATPAERELVKKIREVAAVLNSIYHDPSVVAEVNAAIASGFYEDERVLLADLLYPEESALYSFMHERKTEAGEAISWGSFSRKFREAAPEILNPERAAGIIALVKRSEPGLRRMETANENQGLSGTALSIYYPYSEDFPPGQHPLAVPATVEADWVDVADPACGKAHEHRATDCDKIRIDENYVRENPVHIIGSGAEPAAVARENALLSGGQDFSPALIYLGKVKCTRQYDRLISFTGNGGGSELKFIRGEAYITLNNDQQVVNTEFDVISVHFRRKDIRKEREKAVYAIWDPNWDTARVEQVFGIYEADTRGEREFSGAVDTEIEHPGGETTITPVSYSYTVSTQDNIIRQINWARASFFRYNRSGLAGCGLRNGYTWYDCRLPVSYSLPEL</sequence>
<gene>
    <name evidence="1" type="ORF">EDD80_106115</name>
</gene>
<dbReference type="OrthoDB" id="670668at2"/>
<accession>A0A4R3KPX2</accession>
<evidence type="ECO:0000313" key="2">
    <source>
        <dbReference type="Proteomes" id="UP000295807"/>
    </source>
</evidence>
<dbReference type="EMBL" id="SMAD01000006">
    <property type="protein sequence ID" value="TCS86804.1"/>
    <property type="molecule type" value="Genomic_DNA"/>
</dbReference>
<keyword evidence="2" id="KW-1185">Reference proteome</keyword>